<dbReference type="AlphaFoldDB" id="A0AA39H8I4"/>
<sequence>MKPWREVLFLALSICYVQAQYDFGADNSPPASKYKGVGGAVGAHIGIDNPHASGGYSPTLPPSNINYYPPPDIPRPDFRVWSSAQKSNEVVPNAVQAASTQAYATSGSSGASGAGAGAGVSIGKVPPVKFTIRNLGPNPDFLKAYRGKGASVSAKLEGSSATGGKITEESSQIDLAGSGQSGTSASIPNGVINGPSSLGSGATGSSSASGNAAYSKTPEPTDNKVDTTSSGESYKSAESSGSTAPEQKGTDETGGSGNNVENAGGSGSTVESSQGAGASTGTAEGGQSGGAGSVGGPVEVNAAHGSESSEAGEGSHGASGEAGGIPSGGSITEIGSSGESSASSGGSGGSSTGSSTYGHNGGTVNAGSVPSGGSYRPQSGGSSAGSTGTASGSYGSHGASAGSGSSGGSFESTEGGSAEGGSGSHSASSGGAVSTSQTGGGGSSGSATGGSSSYGSSGSGSSGTGGGNGHQGTGSSVGSGGSGSGTYGSSGGSSAGGSASYGSSGGNSAGSAGAGAASSSSGTSGGSHGAQTGVSYGSQGGNSVGGAATGGSGEGGGSYESQGSGGASNSGSAESGESGTDGSAGASAEHGSTGEQVEIEVPTARSLVHLMGYKELVLLVAAALIVKALLVVAMGRTVPALPQLGEAARMAVPAVAHRLPVVPMQNKLVVLLEQPLVVVHRTQWVHLEVGYHLQRQEIRATPMVAPVLPGEVLSLVLPPVARPPEQEELGRHPQWVQDRAVLMVVPEHRLGVAHRQLEVPLEHNLDPRAVPQALVLIALEEDLRAVALGHKQPRRRRAAQMHRVVLVEVRPLEPAHLQRVVHTEHKLVVGLLEVLLRPEVPMDLALDLVVLMVEAHLPEVHHLEVYPLAALDLPVLQ</sequence>
<protein>
    <recommendedName>
        <fullName evidence="5">DUF4766 domain-containing protein</fullName>
    </recommendedName>
</protein>
<feature type="compositionally biased region" description="Low complexity" evidence="1">
    <location>
        <begin position="196"/>
        <end position="215"/>
    </location>
</feature>
<evidence type="ECO:0000256" key="2">
    <source>
        <dbReference type="SAM" id="SignalP"/>
    </source>
</evidence>
<feature type="compositionally biased region" description="Low complexity" evidence="1">
    <location>
        <begin position="509"/>
        <end position="522"/>
    </location>
</feature>
<evidence type="ECO:0008006" key="5">
    <source>
        <dbReference type="Google" id="ProtNLM"/>
    </source>
</evidence>
<reference evidence="3" key="1">
    <citation type="submission" date="2023-06" db="EMBL/GenBank/DDBJ databases">
        <title>Genomic analysis of the entomopathogenic nematode Steinernema hermaphroditum.</title>
        <authorList>
            <person name="Schwarz E.M."/>
            <person name="Heppert J.K."/>
            <person name="Baniya A."/>
            <person name="Schwartz H.T."/>
            <person name="Tan C.-H."/>
            <person name="Antoshechkin I."/>
            <person name="Sternberg P.W."/>
            <person name="Goodrich-Blair H."/>
            <person name="Dillman A.R."/>
        </authorList>
    </citation>
    <scope>NUCLEOTIDE SEQUENCE</scope>
    <source>
        <strain evidence="3">PS9179</strain>
        <tissue evidence="3">Whole animal</tissue>
    </source>
</reference>
<feature type="compositionally biased region" description="Low complexity" evidence="1">
    <location>
        <begin position="569"/>
        <end position="589"/>
    </location>
</feature>
<feature type="compositionally biased region" description="Gly residues" evidence="1">
    <location>
        <begin position="314"/>
        <end position="327"/>
    </location>
</feature>
<keyword evidence="2" id="KW-0732">Signal</keyword>
<feature type="region of interest" description="Disordered" evidence="1">
    <location>
        <begin position="156"/>
        <end position="598"/>
    </location>
</feature>
<feature type="compositionally biased region" description="Low complexity" evidence="1">
    <location>
        <begin position="302"/>
        <end position="313"/>
    </location>
</feature>
<feature type="compositionally biased region" description="Low complexity" evidence="1">
    <location>
        <begin position="424"/>
        <end position="437"/>
    </location>
</feature>
<feature type="compositionally biased region" description="Gly residues" evidence="1">
    <location>
        <begin position="538"/>
        <end position="568"/>
    </location>
</feature>
<feature type="compositionally biased region" description="Low complexity" evidence="1">
    <location>
        <begin position="379"/>
        <end position="416"/>
    </location>
</feature>
<feature type="compositionally biased region" description="Gly residues" evidence="1">
    <location>
        <begin position="457"/>
        <end position="495"/>
    </location>
</feature>
<keyword evidence="4" id="KW-1185">Reference proteome</keyword>
<gene>
    <name evidence="3" type="ORF">QR680_003247</name>
</gene>
<evidence type="ECO:0000256" key="1">
    <source>
        <dbReference type="SAM" id="MobiDB-lite"/>
    </source>
</evidence>
<feature type="chain" id="PRO_5041294809" description="DUF4766 domain-containing protein" evidence="2">
    <location>
        <begin position="20"/>
        <end position="877"/>
    </location>
</feature>
<dbReference type="EMBL" id="JAUCMV010000005">
    <property type="protein sequence ID" value="KAK0399852.1"/>
    <property type="molecule type" value="Genomic_DNA"/>
</dbReference>
<organism evidence="3 4">
    <name type="scientific">Steinernema hermaphroditum</name>
    <dbReference type="NCBI Taxonomy" id="289476"/>
    <lineage>
        <taxon>Eukaryota</taxon>
        <taxon>Metazoa</taxon>
        <taxon>Ecdysozoa</taxon>
        <taxon>Nematoda</taxon>
        <taxon>Chromadorea</taxon>
        <taxon>Rhabditida</taxon>
        <taxon>Tylenchina</taxon>
        <taxon>Panagrolaimomorpha</taxon>
        <taxon>Strongyloidoidea</taxon>
        <taxon>Steinernematidae</taxon>
        <taxon>Steinernema</taxon>
    </lineage>
</organism>
<dbReference type="Proteomes" id="UP001175271">
    <property type="component" value="Unassembled WGS sequence"/>
</dbReference>
<feature type="compositionally biased region" description="Gly residues" evidence="1">
    <location>
        <begin position="438"/>
        <end position="448"/>
    </location>
</feature>
<feature type="compositionally biased region" description="Gly residues" evidence="1">
    <location>
        <begin position="283"/>
        <end position="295"/>
    </location>
</feature>
<comment type="caution">
    <text evidence="3">The sequence shown here is derived from an EMBL/GenBank/DDBJ whole genome shotgun (WGS) entry which is preliminary data.</text>
</comment>
<accession>A0AA39H8I4</accession>
<proteinExistence type="predicted"/>
<name>A0AA39H8I4_9BILA</name>
<feature type="signal peptide" evidence="2">
    <location>
        <begin position="1"/>
        <end position="19"/>
    </location>
</feature>
<feature type="compositionally biased region" description="Low complexity" evidence="1">
    <location>
        <begin position="271"/>
        <end position="282"/>
    </location>
</feature>
<evidence type="ECO:0000313" key="3">
    <source>
        <dbReference type="EMBL" id="KAK0399852.1"/>
    </source>
</evidence>
<evidence type="ECO:0000313" key="4">
    <source>
        <dbReference type="Proteomes" id="UP001175271"/>
    </source>
</evidence>
<feature type="compositionally biased region" description="Low complexity" evidence="1">
    <location>
        <begin position="328"/>
        <end position="344"/>
    </location>
</feature>
<feature type="compositionally biased region" description="Low complexity" evidence="1">
    <location>
        <begin position="228"/>
        <end position="244"/>
    </location>
</feature>